<name>A0A224Y0L5_9HEMI</name>
<proteinExistence type="predicted"/>
<evidence type="ECO:0000256" key="1">
    <source>
        <dbReference type="SAM" id="SignalP"/>
    </source>
</evidence>
<protein>
    <submittedName>
        <fullName evidence="2">Putative secreted protein</fullName>
    </submittedName>
</protein>
<feature type="signal peptide" evidence="1">
    <location>
        <begin position="1"/>
        <end position="19"/>
    </location>
</feature>
<accession>A0A224Y0L5</accession>
<sequence>MANTFCVVLVATLFVSGFAVQPYLGLLKGYIHRKSGETRGVLNQQLGLAANEVNSRVTTDEQRACVNNQLRNLFAEGNAEVGLATKRLMNLAVSHSASLPSTPTADVYKVVDFEFAKVVNELPHKVEELNKCLG</sequence>
<evidence type="ECO:0000313" key="2">
    <source>
        <dbReference type="EMBL" id="JAW14163.1"/>
    </source>
</evidence>
<organism evidence="2">
    <name type="scientific">Panstrongylus lignarius</name>
    <dbReference type="NCBI Taxonomy" id="156445"/>
    <lineage>
        <taxon>Eukaryota</taxon>
        <taxon>Metazoa</taxon>
        <taxon>Ecdysozoa</taxon>
        <taxon>Arthropoda</taxon>
        <taxon>Hexapoda</taxon>
        <taxon>Insecta</taxon>
        <taxon>Pterygota</taxon>
        <taxon>Neoptera</taxon>
        <taxon>Paraneoptera</taxon>
        <taxon>Hemiptera</taxon>
        <taxon>Heteroptera</taxon>
        <taxon>Panheteroptera</taxon>
        <taxon>Cimicomorpha</taxon>
        <taxon>Reduviidae</taxon>
        <taxon>Triatominae</taxon>
        <taxon>Panstrongylus</taxon>
    </lineage>
</organism>
<dbReference type="EMBL" id="GFTR01002263">
    <property type="protein sequence ID" value="JAW14163.1"/>
    <property type="molecule type" value="Transcribed_RNA"/>
</dbReference>
<reference evidence="2" key="1">
    <citation type="journal article" date="2018" name="PLoS Negl. Trop. Dis.">
        <title>An insight into the salivary gland and fat body transcriptome of Panstrongylus lignarius (Hemiptera: Heteroptera), the main vector of Chagas disease in Peru.</title>
        <authorList>
            <person name="Nevoa J.C."/>
            <person name="Mendes M.T."/>
            <person name="da Silva M.V."/>
            <person name="Soares S.C."/>
            <person name="Oliveira C.J.F."/>
            <person name="Ribeiro J.M.C."/>
        </authorList>
    </citation>
    <scope>NUCLEOTIDE SEQUENCE</scope>
</reference>
<feature type="chain" id="PRO_5013257042" evidence="1">
    <location>
        <begin position="20"/>
        <end position="134"/>
    </location>
</feature>
<keyword evidence="1" id="KW-0732">Signal</keyword>
<dbReference type="AlphaFoldDB" id="A0A224Y0L5"/>